<name>A0AAD6BA73_9TELE</name>
<feature type="region of interest" description="Disordered" evidence="1">
    <location>
        <begin position="1"/>
        <end position="104"/>
    </location>
</feature>
<protein>
    <submittedName>
        <fullName evidence="2">Uncharacterized protein</fullName>
    </submittedName>
</protein>
<evidence type="ECO:0000256" key="1">
    <source>
        <dbReference type="SAM" id="MobiDB-lite"/>
    </source>
</evidence>
<keyword evidence="3" id="KW-1185">Reference proteome</keyword>
<sequence>MHRRQQIRTGGEEKKQEEDTRKESTNKEQLEIRRQVRGNEGIFERKSIARRRNKERSEGESREKRSGKERKQRERRRGEMMGSAVVKDGSRLLQSAGRGSREGLPELIRREQLHISEAQHWV</sequence>
<accession>A0AAD6BA73</accession>
<feature type="compositionally biased region" description="Basic and acidic residues" evidence="1">
    <location>
        <begin position="55"/>
        <end position="79"/>
    </location>
</feature>
<organism evidence="2 3">
    <name type="scientific">Pogonophryne albipinna</name>
    <dbReference type="NCBI Taxonomy" id="1090488"/>
    <lineage>
        <taxon>Eukaryota</taxon>
        <taxon>Metazoa</taxon>
        <taxon>Chordata</taxon>
        <taxon>Craniata</taxon>
        <taxon>Vertebrata</taxon>
        <taxon>Euteleostomi</taxon>
        <taxon>Actinopterygii</taxon>
        <taxon>Neopterygii</taxon>
        <taxon>Teleostei</taxon>
        <taxon>Neoteleostei</taxon>
        <taxon>Acanthomorphata</taxon>
        <taxon>Eupercaria</taxon>
        <taxon>Perciformes</taxon>
        <taxon>Notothenioidei</taxon>
        <taxon>Pogonophryne</taxon>
    </lineage>
</organism>
<dbReference type="Proteomes" id="UP001219934">
    <property type="component" value="Unassembled WGS sequence"/>
</dbReference>
<proteinExistence type="predicted"/>
<evidence type="ECO:0000313" key="2">
    <source>
        <dbReference type="EMBL" id="KAJ4940877.1"/>
    </source>
</evidence>
<gene>
    <name evidence="2" type="ORF">JOQ06_027169</name>
</gene>
<dbReference type="AlphaFoldDB" id="A0AAD6BA73"/>
<evidence type="ECO:0000313" key="3">
    <source>
        <dbReference type="Proteomes" id="UP001219934"/>
    </source>
</evidence>
<comment type="caution">
    <text evidence="2">The sequence shown here is derived from an EMBL/GenBank/DDBJ whole genome shotgun (WGS) entry which is preliminary data.</text>
</comment>
<reference evidence="2" key="1">
    <citation type="submission" date="2022-11" db="EMBL/GenBank/DDBJ databases">
        <title>Chromosome-level genome of Pogonophryne albipinna.</title>
        <authorList>
            <person name="Jo E."/>
        </authorList>
    </citation>
    <scope>NUCLEOTIDE SEQUENCE</scope>
    <source>
        <strain evidence="2">SGF0006</strain>
        <tissue evidence="2">Muscle</tissue>
    </source>
</reference>
<dbReference type="EMBL" id="JAPTMU010000007">
    <property type="protein sequence ID" value="KAJ4940877.1"/>
    <property type="molecule type" value="Genomic_DNA"/>
</dbReference>
<feature type="compositionally biased region" description="Basic and acidic residues" evidence="1">
    <location>
        <begin position="10"/>
        <end position="34"/>
    </location>
</feature>